<name>A0ACC8XDY5_9FIRM</name>
<dbReference type="Proteomes" id="UP000188605">
    <property type="component" value="Unassembled WGS sequence"/>
</dbReference>
<sequence length="64" mass="7458">MSNTEVADPSNTTEETARRYTTEESNPVNDVLNQLRDVTIEICSLHRWGYRNLLEDRFENLKAT</sequence>
<organism evidence="1 2">
    <name type="scientific">Candidatus Epulonipiscium fishelsonii</name>
    <dbReference type="NCBI Taxonomy" id="77094"/>
    <lineage>
        <taxon>Bacteria</taxon>
        <taxon>Bacillati</taxon>
        <taxon>Bacillota</taxon>
        <taxon>Clostridia</taxon>
        <taxon>Lachnospirales</taxon>
        <taxon>Lachnospiraceae</taxon>
        <taxon>Candidatus Epulonipiscium</taxon>
    </lineage>
</organism>
<protein>
    <submittedName>
        <fullName evidence="1">Uncharacterized protein</fullName>
    </submittedName>
</protein>
<proteinExistence type="predicted"/>
<keyword evidence="2" id="KW-1185">Reference proteome</keyword>
<gene>
    <name evidence="1" type="ORF">AN396_04025</name>
</gene>
<reference evidence="1" key="1">
    <citation type="submission" date="2016-08" db="EMBL/GenBank/DDBJ databases">
        <authorList>
            <person name="Ngugi D.K."/>
            <person name="Miyake S."/>
            <person name="Stingl U."/>
        </authorList>
    </citation>
    <scope>NUCLEOTIDE SEQUENCE</scope>
    <source>
        <strain evidence="1">SCG-B11WGA-EpuloA1</strain>
    </source>
</reference>
<evidence type="ECO:0000313" key="1">
    <source>
        <dbReference type="EMBL" id="ONI41158.1"/>
    </source>
</evidence>
<evidence type="ECO:0000313" key="2">
    <source>
        <dbReference type="Proteomes" id="UP000188605"/>
    </source>
</evidence>
<dbReference type="EMBL" id="LJDB01000041">
    <property type="protein sequence ID" value="ONI41158.1"/>
    <property type="molecule type" value="Genomic_DNA"/>
</dbReference>
<accession>A0ACC8XDY5</accession>
<comment type="caution">
    <text evidence="1">The sequence shown here is derived from an EMBL/GenBank/DDBJ whole genome shotgun (WGS) entry which is preliminary data.</text>
</comment>